<dbReference type="RefSeq" id="WP_162369511.1">
    <property type="nucleotide sequence ID" value="NZ_JAAEEH010000006.1"/>
</dbReference>
<feature type="coiled-coil region" evidence="1">
    <location>
        <begin position="452"/>
        <end position="479"/>
    </location>
</feature>
<accession>A0A7X5KMJ3</accession>
<evidence type="ECO:0000313" key="2">
    <source>
        <dbReference type="EMBL" id="NDL66783.1"/>
    </source>
</evidence>
<keyword evidence="1" id="KW-0175">Coiled coil</keyword>
<protein>
    <submittedName>
        <fullName evidence="2">Uncharacterized protein</fullName>
    </submittedName>
</protein>
<dbReference type="AlphaFoldDB" id="A0A7X5KMJ3"/>
<name>A0A7X5KMJ3_9FIRM</name>
<evidence type="ECO:0000256" key="1">
    <source>
        <dbReference type="SAM" id="Coils"/>
    </source>
</evidence>
<gene>
    <name evidence="2" type="ORF">GXN74_03365</name>
</gene>
<reference evidence="2 3" key="1">
    <citation type="submission" date="2020-01" db="EMBL/GenBank/DDBJ databases">
        <title>Anaeroalcalibacter tamaniensis gen. nov., sp. nov., moderately halophilic strictly anaerobic fermenter bacterium from mud volcano of Taman peninsula.</title>
        <authorList>
            <person name="Frolova A."/>
            <person name="Merkel A.Y."/>
            <person name="Slobodkin A.I."/>
        </authorList>
    </citation>
    <scope>NUCLEOTIDE SEQUENCE [LARGE SCALE GENOMIC DNA]</scope>
    <source>
        <strain evidence="2 3">F-3ap</strain>
    </source>
</reference>
<dbReference type="PROSITE" id="PS51257">
    <property type="entry name" value="PROKAR_LIPOPROTEIN"/>
    <property type="match status" value="1"/>
</dbReference>
<proteinExistence type="predicted"/>
<comment type="caution">
    <text evidence="2">The sequence shown here is derived from an EMBL/GenBank/DDBJ whole genome shotgun (WGS) entry which is preliminary data.</text>
</comment>
<dbReference type="Proteomes" id="UP000461585">
    <property type="component" value="Unassembled WGS sequence"/>
</dbReference>
<organism evidence="2 3">
    <name type="scientific">Anaerotalea alkaliphila</name>
    <dbReference type="NCBI Taxonomy" id="2662126"/>
    <lineage>
        <taxon>Bacteria</taxon>
        <taxon>Bacillati</taxon>
        <taxon>Bacillota</taxon>
        <taxon>Clostridia</taxon>
        <taxon>Eubacteriales</taxon>
        <taxon>Anaerotalea</taxon>
    </lineage>
</organism>
<dbReference type="EMBL" id="JAAEEH010000006">
    <property type="protein sequence ID" value="NDL66783.1"/>
    <property type="molecule type" value="Genomic_DNA"/>
</dbReference>
<sequence length="622" mass="67307">MMFLFQKVNAIIFFARVLILALAVSSMTGCDKAERKMLPEGPVQAQDVPVDLEAVKADLLEEYVFYTGVATVMEDQSWVAKYQDGTHGEGDALFTSVDYLVHDPRTGNCHLLARDLTYSSQHAITVNDMHGAYISTAHVNAAGELSEYYGTGLLTTREVADADPSGTPSYQLDFSANPVRIDGGEQLVLTLPPTRNRQWVAYTSTADTVRLGVERVLPPDGAPNASIGQMPGLDNLSDTKTYGNRESRAYEATSRIWNVKGTFSYTYRKIGHGEAMDAIDRIREENLDRELYEALAQDLPRPWRETAVVGDHLQGLADASVQAGSILDGVDSASGSGPSSPKRAVELTALNPEFQEALDRMKVELEGVQGDQGALRSLEGAVLETSGADGAGPRQKKMGESYTGTELLLAKIFGEYEGLHQRMEKNLQGLRELLPKGDALEAREVEVLVEGCRALFQEMELLNRKVEALLEDLNATLADLEDPYGDLEEMYARWPEIADAAASADVSVDVEEGTVLPEGYPSQLVPVIGNAVVAVTERVPGEGGAPDGYMVTLKSGQPVQEVLAYYQEALKGLEDLETVQVPGTDMVVLSGTEGSYLVSVMVTANTLGGPEATMVQIMVSAE</sequence>
<keyword evidence="3" id="KW-1185">Reference proteome</keyword>
<evidence type="ECO:0000313" key="3">
    <source>
        <dbReference type="Proteomes" id="UP000461585"/>
    </source>
</evidence>